<organism evidence="5 6">
    <name type="scientific">[Clostridium] asparagiforme DSM 15981</name>
    <dbReference type="NCBI Taxonomy" id="518636"/>
    <lineage>
        <taxon>Bacteria</taxon>
        <taxon>Bacillati</taxon>
        <taxon>Bacillota</taxon>
        <taxon>Clostridia</taxon>
        <taxon>Lachnospirales</taxon>
        <taxon>Lachnospiraceae</taxon>
        <taxon>Enterocloster</taxon>
    </lineage>
</organism>
<keyword evidence="6" id="KW-1185">Reference proteome</keyword>
<evidence type="ECO:0000256" key="1">
    <source>
        <dbReference type="ARBA" id="ARBA00022448"/>
    </source>
</evidence>
<dbReference type="InterPro" id="IPR003439">
    <property type="entry name" value="ABC_transporter-like_ATP-bd"/>
</dbReference>
<feature type="domain" description="ABC transporter" evidence="4">
    <location>
        <begin position="30"/>
        <end position="84"/>
    </location>
</feature>
<name>C0D8K6_9FIRM</name>
<proteinExistence type="predicted"/>
<keyword evidence="1" id="KW-0813">Transport</keyword>
<gene>
    <name evidence="5" type="ORF">CLOSTASPAR_05604</name>
</gene>
<dbReference type="SUPFAM" id="SSF52540">
    <property type="entry name" value="P-loop containing nucleoside triphosphate hydrolases"/>
    <property type="match status" value="1"/>
</dbReference>
<evidence type="ECO:0000259" key="4">
    <source>
        <dbReference type="Pfam" id="PF00005"/>
    </source>
</evidence>
<dbReference type="HOGENOM" id="CLU_000604_1_23_9"/>
<dbReference type="RefSeq" id="WP_007717385.1">
    <property type="nucleotide sequence ID" value="NZ_GG657592.1"/>
</dbReference>
<dbReference type="InterPro" id="IPR050319">
    <property type="entry name" value="ABC_transp_ATP-bind"/>
</dbReference>
<dbReference type="Gene3D" id="3.40.50.300">
    <property type="entry name" value="P-loop containing nucleotide triphosphate hydrolases"/>
    <property type="match status" value="1"/>
</dbReference>
<reference evidence="5 6" key="2">
    <citation type="submission" date="2009-02" db="EMBL/GenBank/DDBJ databases">
        <title>Draft genome sequence of Clostridium asparagiforme (DSM 15981).</title>
        <authorList>
            <person name="Sudarsanam P."/>
            <person name="Ley R."/>
            <person name="Guruge J."/>
            <person name="Turnbaugh P.J."/>
            <person name="Mahowald M."/>
            <person name="Liep D."/>
            <person name="Gordon J."/>
        </authorList>
    </citation>
    <scope>NUCLEOTIDE SEQUENCE [LARGE SCALE GENOMIC DNA]</scope>
    <source>
        <strain evidence="5 6">DSM 15981</strain>
    </source>
</reference>
<dbReference type="PANTHER" id="PTHR43776">
    <property type="entry name" value="TRANSPORT ATP-BINDING PROTEIN"/>
    <property type="match status" value="1"/>
</dbReference>
<evidence type="ECO:0000256" key="3">
    <source>
        <dbReference type="ARBA" id="ARBA00022840"/>
    </source>
</evidence>
<feature type="non-terminal residue" evidence="5">
    <location>
        <position position="92"/>
    </location>
</feature>
<dbReference type="GO" id="GO:0005524">
    <property type="term" value="F:ATP binding"/>
    <property type="evidence" value="ECO:0007669"/>
    <property type="project" value="UniProtKB-KW"/>
</dbReference>
<keyword evidence="3 5" id="KW-0067">ATP-binding</keyword>
<reference evidence="5 6" key="1">
    <citation type="submission" date="2009-01" db="EMBL/GenBank/DDBJ databases">
        <authorList>
            <person name="Fulton L."/>
            <person name="Clifton S."/>
            <person name="Fulton B."/>
            <person name="Xu J."/>
            <person name="Minx P."/>
            <person name="Pepin K.H."/>
            <person name="Johnson M."/>
            <person name="Bhonagiri V."/>
            <person name="Nash W.E."/>
            <person name="Mardis E.R."/>
            <person name="Wilson R.K."/>
        </authorList>
    </citation>
    <scope>NUCLEOTIDE SEQUENCE [LARGE SCALE GENOMIC DNA]</scope>
    <source>
        <strain evidence="5 6">DSM 15981</strain>
    </source>
</reference>
<evidence type="ECO:0000313" key="5">
    <source>
        <dbReference type="EMBL" id="EEG52342.1"/>
    </source>
</evidence>
<dbReference type="InterPro" id="IPR027417">
    <property type="entry name" value="P-loop_NTPase"/>
</dbReference>
<dbReference type="Pfam" id="PF00005">
    <property type="entry name" value="ABC_tran"/>
    <property type="match status" value="1"/>
</dbReference>
<evidence type="ECO:0000256" key="2">
    <source>
        <dbReference type="ARBA" id="ARBA00022741"/>
    </source>
</evidence>
<dbReference type="AlphaFoldDB" id="C0D8K6"/>
<dbReference type="Proteomes" id="UP000004756">
    <property type="component" value="Unassembled WGS sequence"/>
</dbReference>
<evidence type="ECO:0000313" key="6">
    <source>
        <dbReference type="Proteomes" id="UP000004756"/>
    </source>
</evidence>
<protein>
    <submittedName>
        <fullName evidence="5">Oligopeptide/dipeptide ABC transporter, ATP-binding protein</fullName>
    </submittedName>
</protein>
<dbReference type="EMBL" id="ACCJ01000453">
    <property type="protein sequence ID" value="EEG52342.1"/>
    <property type="molecule type" value="Genomic_DNA"/>
</dbReference>
<keyword evidence="2" id="KW-0547">Nucleotide-binding</keyword>
<dbReference type="GO" id="GO:0016887">
    <property type="term" value="F:ATP hydrolysis activity"/>
    <property type="evidence" value="ECO:0007669"/>
    <property type="project" value="InterPro"/>
</dbReference>
<comment type="caution">
    <text evidence="5">The sequence shown here is derived from an EMBL/GenBank/DDBJ whole genome shotgun (WGS) entry which is preliminary data.</text>
</comment>
<accession>C0D8K6</accession>
<sequence length="92" mass="10282">MENQDNTLVEVRHLKKHFQVGDKKVLHAVDDVSFSIGRGQTLGLVGESGCGKSTVGTVVMRLQKPTSGELMFEGKDIFKCTDRKENLEYRRG</sequence>